<evidence type="ECO:0000259" key="5">
    <source>
        <dbReference type="PROSITE" id="PS50222"/>
    </source>
</evidence>
<dbReference type="PANTHER" id="PTHR19237">
    <property type="entry name" value="NUCLEOBINDIN"/>
    <property type="match status" value="1"/>
</dbReference>
<dbReference type="InterPro" id="IPR002048">
    <property type="entry name" value="EF_hand_dom"/>
</dbReference>
<feature type="region of interest" description="Disordered" evidence="3">
    <location>
        <begin position="285"/>
        <end position="307"/>
    </location>
</feature>
<sequence>MRTSVLGGTVLLLAAAAVAPVAARNAAPAKGKEPKAPQTTENYMQEHMASEHHIGAFDLASFFALHDFDRNGVLDRAEIEAIYGVHHSLSRKHSPNAEVHDEKADKIVREVLRRLDKNHDSMITRAEFLAGGPNGLPLFPEYGKHTLGHHYDEESEFFVHHESIYHKNEEDQKAEAYTHEEDYDHFAKHRDIENEEEDRERIAEGMPTIQEEERLKEAAANKGKEFESKYEKQFTPEEMERAKKEHAKDVLGAAGRELVSKQHVFKTPNGPRKVEATKENVIFSEGNFGDENAPPVFANGEDGAARAPVDHIDGETELARKIRLDRARREASGRPRFGSGSNGFAKPREDADRLKQGVPYKYRVKKPGFLREL</sequence>
<evidence type="ECO:0000256" key="4">
    <source>
        <dbReference type="SAM" id="SignalP"/>
    </source>
</evidence>
<evidence type="ECO:0000256" key="2">
    <source>
        <dbReference type="ARBA" id="ARBA00022837"/>
    </source>
</evidence>
<keyword evidence="1 4" id="KW-0732">Signal</keyword>
<reference evidence="6" key="1">
    <citation type="submission" date="2023-03" db="EMBL/GenBank/DDBJ databases">
        <title>Mating type loci evolution in Malassezia.</title>
        <authorList>
            <person name="Coelho M.A."/>
        </authorList>
    </citation>
    <scope>NUCLEOTIDE SEQUENCE</scope>
    <source>
        <strain evidence="6">CBS 9431</strain>
    </source>
</reference>
<dbReference type="EMBL" id="CP119960">
    <property type="protein sequence ID" value="WFD39324.1"/>
    <property type="molecule type" value="Genomic_DNA"/>
</dbReference>
<dbReference type="SUPFAM" id="SSF47473">
    <property type="entry name" value="EF-hand"/>
    <property type="match status" value="1"/>
</dbReference>
<proteinExistence type="predicted"/>
<evidence type="ECO:0000256" key="1">
    <source>
        <dbReference type="ARBA" id="ARBA00022729"/>
    </source>
</evidence>
<dbReference type="Proteomes" id="UP001217754">
    <property type="component" value="Chromosome 3"/>
</dbReference>
<evidence type="ECO:0000256" key="3">
    <source>
        <dbReference type="SAM" id="MobiDB-lite"/>
    </source>
</evidence>
<feature type="signal peptide" evidence="4">
    <location>
        <begin position="1"/>
        <end position="23"/>
    </location>
</feature>
<keyword evidence="2" id="KW-0106">Calcium</keyword>
<protein>
    <recommendedName>
        <fullName evidence="5">EF-hand domain-containing protein</fullName>
    </recommendedName>
</protein>
<name>A0AAF0F2N6_9BASI</name>
<dbReference type="AlphaFoldDB" id="A0AAF0F2N6"/>
<keyword evidence="7" id="KW-1185">Reference proteome</keyword>
<feature type="chain" id="PRO_5042027463" description="EF-hand domain-containing protein" evidence="4">
    <location>
        <begin position="24"/>
        <end position="373"/>
    </location>
</feature>
<dbReference type="RefSeq" id="XP_060122221.1">
    <property type="nucleotide sequence ID" value="XM_060266238.1"/>
</dbReference>
<dbReference type="PROSITE" id="PS00018">
    <property type="entry name" value="EF_HAND_1"/>
    <property type="match status" value="1"/>
</dbReference>
<dbReference type="PROSITE" id="PS50222">
    <property type="entry name" value="EF_HAND_2"/>
    <property type="match status" value="2"/>
</dbReference>
<gene>
    <name evidence="6" type="ORF">MJAP1_002296</name>
</gene>
<feature type="region of interest" description="Disordered" evidence="3">
    <location>
        <begin position="326"/>
        <end position="352"/>
    </location>
</feature>
<dbReference type="Pfam" id="PF13499">
    <property type="entry name" value="EF-hand_7"/>
    <property type="match status" value="1"/>
</dbReference>
<dbReference type="InterPro" id="IPR040250">
    <property type="entry name" value="Nucleobindin"/>
</dbReference>
<accession>A0AAF0F2N6</accession>
<evidence type="ECO:0000313" key="6">
    <source>
        <dbReference type="EMBL" id="WFD39324.1"/>
    </source>
</evidence>
<organism evidence="6 7">
    <name type="scientific">Malassezia japonica</name>
    <dbReference type="NCBI Taxonomy" id="223818"/>
    <lineage>
        <taxon>Eukaryota</taxon>
        <taxon>Fungi</taxon>
        <taxon>Dikarya</taxon>
        <taxon>Basidiomycota</taxon>
        <taxon>Ustilaginomycotina</taxon>
        <taxon>Malasseziomycetes</taxon>
        <taxon>Malasseziales</taxon>
        <taxon>Malasseziaceae</taxon>
        <taxon>Malassezia</taxon>
    </lineage>
</organism>
<dbReference type="GO" id="GO:0005793">
    <property type="term" value="C:endoplasmic reticulum-Golgi intermediate compartment"/>
    <property type="evidence" value="ECO:0007669"/>
    <property type="project" value="TreeGrafter"/>
</dbReference>
<dbReference type="PANTHER" id="PTHR19237:SF20">
    <property type="entry name" value="NUCLEOBINDIN 1"/>
    <property type="match status" value="1"/>
</dbReference>
<evidence type="ECO:0000313" key="7">
    <source>
        <dbReference type="Proteomes" id="UP001217754"/>
    </source>
</evidence>
<dbReference type="GO" id="GO:0070062">
    <property type="term" value="C:extracellular exosome"/>
    <property type="evidence" value="ECO:0007669"/>
    <property type="project" value="TreeGrafter"/>
</dbReference>
<dbReference type="Gene3D" id="1.10.238.10">
    <property type="entry name" value="EF-hand"/>
    <property type="match status" value="1"/>
</dbReference>
<feature type="domain" description="EF-hand" evidence="5">
    <location>
        <begin position="54"/>
        <end position="89"/>
    </location>
</feature>
<feature type="domain" description="EF-hand" evidence="5">
    <location>
        <begin position="103"/>
        <end position="138"/>
    </location>
</feature>
<dbReference type="InterPro" id="IPR011992">
    <property type="entry name" value="EF-hand-dom_pair"/>
</dbReference>
<dbReference type="GO" id="GO:0005509">
    <property type="term" value="F:calcium ion binding"/>
    <property type="evidence" value="ECO:0007669"/>
    <property type="project" value="InterPro"/>
</dbReference>
<dbReference type="GeneID" id="85225947"/>
<dbReference type="InterPro" id="IPR018247">
    <property type="entry name" value="EF_Hand_1_Ca_BS"/>
</dbReference>